<gene>
    <name evidence="1" type="ORF">Pla144_32910</name>
</gene>
<keyword evidence="2" id="KW-1185">Reference proteome</keyword>
<dbReference type="Proteomes" id="UP000318437">
    <property type="component" value="Unassembled WGS sequence"/>
</dbReference>
<dbReference type="Gene3D" id="3.20.20.70">
    <property type="entry name" value="Aldolase class I"/>
    <property type="match status" value="1"/>
</dbReference>
<dbReference type="RefSeq" id="WP_146451624.1">
    <property type="nucleotide sequence ID" value="NZ_SJPS01000004.1"/>
</dbReference>
<dbReference type="OrthoDB" id="276209at2"/>
<dbReference type="GO" id="GO:0006071">
    <property type="term" value="P:glycerol metabolic process"/>
    <property type="evidence" value="ECO:0007669"/>
    <property type="project" value="InterPro"/>
</dbReference>
<proteinExistence type="predicted"/>
<comment type="caution">
    <text evidence="1">The sequence shown here is derived from an EMBL/GenBank/DDBJ whole genome shotgun (WGS) entry which is preliminary data.</text>
</comment>
<protein>
    <submittedName>
        <fullName evidence="1">Glycerol-3-phosphate responsive antiterminator</fullName>
    </submittedName>
</protein>
<dbReference type="EMBL" id="SJPS01000004">
    <property type="protein sequence ID" value="TWU26074.1"/>
    <property type="molecule type" value="Genomic_DNA"/>
</dbReference>
<accession>A0A5C6CR95</accession>
<reference evidence="1 2" key="1">
    <citation type="submission" date="2019-02" db="EMBL/GenBank/DDBJ databases">
        <title>Deep-cultivation of Planctomycetes and their phenomic and genomic characterization uncovers novel biology.</title>
        <authorList>
            <person name="Wiegand S."/>
            <person name="Jogler M."/>
            <person name="Boedeker C."/>
            <person name="Pinto D."/>
            <person name="Vollmers J."/>
            <person name="Rivas-Marin E."/>
            <person name="Kohn T."/>
            <person name="Peeters S.H."/>
            <person name="Heuer A."/>
            <person name="Rast P."/>
            <person name="Oberbeckmann S."/>
            <person name="Bunk B."/>
            <person name="Jeske O."/>
            <person name="Meyerdierks A."/>
            <person name="Storesund J.E."/>
            <person name="Kallscheuer N."/>
            <person name="Luecker S."/>
            <person name="Lage O.M."/>
            <person name="Pohl T."/>
            <person name="Merkel B.J."/>
            <person name="Hornburger P."/>
            <person name="Mueller R.-W."/>
            <person name="Bruemmer F."/>
            <person name="Labrenz M."/>
            <person name="Spormann A.M."/>
            <person name="Op Den Camp H."/>
            <person name="Overmann J."/>
            <person name="Amann R."/>
            <person name="Jetten M.S.M."/>
            <person name="Mascher T."/>
            <person name="Medema M.H."/>
            <person name="Devos D.P."/>
            <person name="Kaster A.-K."/>
            <person name="Ovreas L."/>
            <person name="Rohde M."/>
            <person name="Galperin M.Y."/>
            <person name="Jogler C."/>
        </authorList>
    </citation>
    <scope>NUCLEOTIDE SEQUENCE [LARGE SCALE GENOMIC DNA]</scope>
    <source>
        <strain evidence="1 2">Pla144</strain>
    </source>
</reference>
<dbReference type="PANTHER" id="PTHR35787">
    <property type="entry name" value="GLYCEROL UPTAKE OPERON ANTITERMINATOR REGULATORY PROTEIN"/>
    <property type="match status" value="1"/>
</dbReference>
<evidence type="ECO:0000313" key="1">
    <source>
        <dbReference type="EMBL" id="TWU26074.1"/>
    </source>
</evidence>
<dbReference type="AlphaFoldDB" id="A0A5C6CR95"/>
<sequence>MPSSHQIDRFFTKPVIPVLWDIGAYSDVIALASSVILQGGPIVELSRAIDRFANPPLDHLRILVHIDLVAGLEANEAGLELLADMGNIDGIVTVHHQLTKAAKRLGLLSIVRMFLSDSRALERGLNVAEKSRADVVEILPAAAAVKVAYELRSCSIPHITGGLCRTEVDIREALESGCLAVTSTRPELWRLNEKI</sequence>
<dbReference type="PIRSF" id="PIRSF016897">
    <property type="entry name" value="GlpP"/>
    <property type="match status" value="1"/>
</dbReference>
<name>A0A5C6CR95_9BACT</name>
<dbReference type="SUPFAM" id="SSF110391">
    <property type="entry name" value="GlpP-like"/>
    <property type="match status" value="1"/>
</dbReference>
<organism evidence="1 2">
    <name type="scientific">Bythopirellula polymerisocia</name>
    <dbReference type="NCBI Taxonomy" id="2528003"/>
    <lineage>
        <taxon>Bacteria</taxon>
        <taxon>Pseudomonadati</taxon>
        <taxon>Planctomycetota</taxon>
        <taxon>Planctomycetia</taxon>
        <taxon>Pirellulales</taxon>
        <taxon>Lacipirellulaceae</taxon>
        <taxon>Bythopirellula</taxon>
    </lineage>
</organism>
<dbReference type="InterPro" id="IPR006699">
    <property type="entry name" value="GlpP"/>
</dbReference>
<dbReference type="Pfam" id="PF04309">
    <property type="entry name" value="G3P_antiterm"/>
    <property type="match status" value="1"/>
</dbReference>
<dbReference type="PANTHER" id="PTHR35787:SF1">
    <property type="entry name" value="GLYCEROL UPTAKE OPERON ANTITERMINATOR REGULATORY PROTEIN"/>
    <property type="match status" value="1"/>
</dbReference>
<dbReference type="GO" id="GO:0006355">
    <property type="term" value="P:regulation of DNA-templated transcription"/>
    <property type="evidence" value="ECO:0007669"/>
    <property type="project" value="InterPro"/>
</dbReference>
<evidence type="ECO:0000313" key="2">
    <source>
        <dbReference type="Proteomes" id="UP000318437"/>
    </source>
</evidence>
<dbReference type="InterPro" id="IPR013785">
    <property type="entry name" value="Aldolase_TIM"/>
</dbReference>